<dbReference type="InterPro" id="IPR044817">
    <property type="entry name" value="SBP-like"/>
</dbReference>
<keyword evidence="1" id="KW-0479">Metal-binding</keyword>
<feature type="compositionally biased region" description="Polar residues" evidence="5">
    <location>
        <begin position="273"/>
        <end position="290"/>
    </location>
</feature>
<dbReference type="EMBL" id="JAMYWD010000006">
    <property type="protein sequence ID" value="KAJ4967665.1"/>
    <property type="molecule type" value="Genomic_DNA"/>
</dbReference>
<evidence type="ECO:0000256" key="3">
    <source>
        <dbReference type="ARBA" id="ARBA00022833"/>
    </source>
</evidence>
<dbReference type="InterPro" id="IPR004333">
    <property type="entry name" value="SBP_dom"/>
</dbReference>
<dbReference type="InterPro" id="IPR036893">
    <property type="entry name" value="SBP_sf"/>
</dbReference>
<dbReference type="Pfam" id="PF03110">
    <property type="entry name" value="SBP"/>
    <property type="match status" value="1"/>
</dbReference>
<feature type="region of interest" description="Disordered" evidence="5">
    <location>
        <begin position="205"/>
        <end position="243"/>
    </location>
</feature>
<keyword evidence="6" id="KW-1133">Transmembrane helix</keyword>
<accession>A0A9Q0QQ17</accession>
<proteinExistence type="predicted"/>
<dbReference type="PANTHER" id="PTHR31251:SF108">
    <property type="entry name" value="SQUAMOSA PROMOTER-BINDING-LIKE PROTEIN 7"/>
    <property type="match status" value="1"/>
</dbReference>
<keyword evidence="2 4" id="KW-0863">Zinc-finger</keyword>
<sequence length="813" mass="90988">MELPESSQPPPLQVAVADSLPPISFPMEIPHISEEVSTTWEWGSLLDFAVDDQLLISWDSETHTIDPVPELVNEKPSNSGSDSAADRIRKRDPRLTCSNFLAGRVPCSCPELDEKDDEEEAAVAVGNKRARNPAVGIVRCQVPGCEADISELKGYHRRHRVCLPCANATSVILDGLSKRYCQQCGKFHILSDFDEGKRSCRRKLERHNKRRRRKSVDVIGAVEKEPPQEDFPAEDISGEGEADKDSLCLSNQAVGTEASLEAEGGHVSPPCSAPSSQNIQSDSGVSNVVSGETHMDGGKDGSKFAISSSFHDNKSSYSSMCPTGRISFKLYDWNPAEFPRRLRFQIFQWLASMPVELEGYIRPGCTILTIFIAMPRFMWEKLSEDAAAYVCNLFSAPESLLSGKGTVLLHLNNMVFQVFKDGTSLMNVKVEVQAPILHYVNPTFFEAGKAMEFVACGSNLHQPKFQFLVSFAGKYLAHDCCVAILHGKSEAHSCDHQMYKIKIPQTEPAYLGPAFIEVENESGLSNFIPILFGDTETCSEMQIVQQRFEESLRSKRHELPVMNAVSESCEVFALKQAALSELVLDIGWLLKEPKVENFHGILTSMEIQRLNCLLDFLIKNEFATILEKVLQSQRIMIDKEEFYNGIDGINDADMRLFHKYMNHAREIVHRKYQHAGDSVVHPGNLKKNAVDPNYDGNYMSSILSNRDQDRGKKEENVAKTTTRDFQGTSLLEPLVKADVGRKLKCQSQPMDVRLRTPNDYIFSRTVMTPRFLLLSFAAAVMCFGVCAVVLHPHKVGEFAISIRRCLFSNQEEQ</sequence>
<feature type="transmembrane region" description="Helical" evidence="6">
    <location>
        <begin position="771"/>
        <end position="790"/>
    </location>
</feature>
<dbReference type="Pfam" id="PF26102">
    <property type="entry name" value="Ig_SPL7"/>
    <property type="match status" value="1"/>
</dbReference>
<evidence type="ECO:0000256" key="6">
    <source>
        <dbReference type="SAM" id="Phobius"/>
    </source>
</evidence>
<feature type="compositionally biased region" description="Basic residues" evidence="5">
    <location>
        <begin position="205"/>
        <end position="214"/>
    </location>
</feature>
<organism evidence="8 9">
    <name type="scientific">Protea cynaroides</name>
    <dbReference type="NCBI Taxonomy" id="273540"/>
    <lineage>
        <taxon>Eukaryota</taxon>
        <taxon>Viridiplantae</taxon>
        <taxon>Streptophyta</taxon>
        <taxon>Embryophyta</taxon>
        <taxon>Tracheophyta</taxon>
        <taxon>Spermatophyta</taxon>
        <taxon>Magnoliopsida</taxon>
        <taxon>Proteales</taxon>
        <taxon>Proteaceae</taxon>
        <taxon>Protea</taxon>
    </lineage>
</organism>
<comment type="caution">
    <text evidence="8">The sequence shown here is derived from an EMBL/GenBank/DDBJ whole genome shotgun (WGS) entry which is preliminary data.</text>
</comment>
<gene>
    <name evidence="8" type="ORF">NE237_014366</name>
</gene>
<feature type="region of interest" description="Disordered" evidence="5">
    <location>
        <begin position="68"/>
        <end position="88"/>
    </location>
</feature>
<feature type="domain" description="SBP-type" evidence="7">
    <location>
        <begin position="137"/>
        <end position="214"/>
    </location>
</feature>
<dbReference type="PROSITE" id="PS51141">
    <property type="entry name" value="ZF_SBP"/>
    <property type="match status" value="1"/>
</dbReference>
<evidence type="ECO:0000256" key="2">
    <source>
        <dbReference type="ARBA" id="ARBA00022771"/>
    </source>
</evidence>
<dbReference type="AlphaFoldDB" id="A0A9Q0QQ17"/>
<protein>
    <recommendedName>
        <fullName evidence="7">SBP-type domain-containing protein</fullName>
    </recommendedName>
</protein>
<evidence type="ECO:0000313" key="9">
    <source>
        <dbReference type="Proteomes" id="UP001141806"/>
    </source>
</evidence>
<evidence type="ECO:0000256" key="4">
    <source>
        <dbReference type="PROSITE-ProRule" id="PRU00470"/>
    </source>
</evidence>
<feature type="compositionally biased region" description="Acidic residues" evidence="5">
    <location>
        <begin position="231"/>
        <end position="240"/>
    </location>
</feature>
<evidence type="ECO:0000256" key="1">
    <source>
        <dbReference type="ARBA" id="ARBA00022723"/>
    </source>
</evidence>
<dbReference type="SUPFAM" id="SSF103612">
    <property type="entry name" value="SBT domain"/>
    <property type="match status" value="1"/>
</dbReference>
<feature type="region of interest" description="Disordered" evidence="5">
    <location>
        <begin position="259"/>
        <end position="297"/>
    </location>
</feature>
<evidence type="ECO:0000259" key="7">
    <source>
        <dbReference type="PROSITE" id="PS51141"/>
    </source>
</evidence>
<dbReference type="OrthoDB" id="514967at2759"/>
<keyword evidence="3" id="KW-0862">Zinc</keyword>
<dbReference type="PANTHER" id="PTHR31251">
    <property type="entry name" value="SQUAMOSA PROMOTER-BINDING-LIKE PROTEIN 4"/>
    <property type="match status" value="1"/>
</dbReference>
<name>A0A9Q0QQ17_9MAGN</name>
<keyword evidence="6" id="KW-0472">Membrane</keyword>
<dbReference type="Gene3D" id="4.10.1100.10">
    <property type="entry name" value="Transcription factor, SBP-box domain"/>
    <property type="match status" value="1"/>
</dbReference>
<dbReference type="GO" id="GO:0005634">
    <property type="term" value="C:nucleus"/>
    <property type="evidence" value="ECO:0007669"/>
    <property type="project" value="InterPro"/>
</dbReference>
<dbReference type="Proteomes" id="UP001141806">
    <property type="component" value="Unassembled WGS sequence"/>
</dbReference>
<dbReference type="GO" id="GO:0008270">
    <property type="term" value="F:zinc ion binding"/>
    <property type="evidence" value="ECO:0007669"/>
    <property type="project" value="UniProtKB-KW"/>
</dbReference>
<reference evidence="8" key="1">
    <citation type="journal article" date="2023" name="Plant J.">
        <title>The genome of the king protea, Protea cynaroides.</title>
        <authorList>
            <person name="Chang J."/>
            <person name="Duong T.A."/>
            <person name="Schoeman C."/>
            <person name="Ma X."/>
            <person name="Roodt D."/>
            <person name="Barker N."/>
            <person name="Li Z."/>
            <person name="Van de Peer Y."/>
            <person name="Mizrachi E."/>
        </authorList>
    </citation>
    <scope>NUCLEOTIDE SEQUENCE</scope>
    <source>
        <tissue evidence="8">Young leaves</tissue>
    </source>
</reference>
<evidence type="ECO:0000313" key="8">
    <source>
        <dbReference type="EMBL" id="KAJ4967665.1"/>
    </source>
</evidence>
<dbReference type="GO" id="GO:0003677">
    <property type="term" value="F:DNA binding"/>
    <property type="evidence" value="ECO:0007669"/>
    <property type="project" value="InterPro"/>
</dbReference>
<keyword evidence="9" id="KW-1185">Reference proteome</keyword>
<evidence type="ECO:0000256" key="5">
    <source>
        <dbReference type="SAM" id="MobiDB-lite"/>
    </source>
</evidence>
<keyword evidence="6" id="KW-0812">Transmembrane</keyword>